<keyword evidence="4 5" id="KW-0732">Signal</keyword>
<feature type="chain" id="PRO_5040119118" evidence="5">
    <location>
        <begin position="25"/>
        <end position="424"/>
    </location>
</feature>
<dbReference type="RefSeq" id="WP_047369693.1">
    <property type="nucleotide sequence ID" value="NZ_CABMNU010000005.1"/>
</dbReference>
<dbReference type="Gene3D" id="3.40.190.10">
    <property type="entry name" value="Periplasmic binding protein-like II"/>
    <property type="match status" value="2"/>
</dbReference>
<comment type="similarity">
    <text evidence="2">Belongs to the bacterial solute-binding protein 1 family.</text>
</comment>
<dbReference type="GO" id="GO:0030288">
    <property type="term" value="C:outer membrane-bounded periplasmic space"/>
    <property type="evidence" value="ECO:0007669"/>
    <property type="project" value="UniProtKB-ARBA"/>
</dbReference>
<dbReference type="EMBL" id="DACSUM010000010">
    <property type="protein sequence ID" value="HAT3581447.1"/>
    <property type="molecule type" value="Genomic_DNA"/>
</dbReference>
<evidence type="ECO:0000256" key="4">
    <source>
        <dbReference type="ARBA" id="ARBA00022729"/>
    </source>
</evidence>
<proteinExistence type="inferred from homology"/>
<dbReference type="Proteomes" id="UP000867740">
    <property type="component" value="Unassembled WGS sequence"/>
</dbReference>
<dbReference type="InterPro" id="IPR006059">
    <property type="entry name" value="SBP"/>
</dbReference>
<name>A0A9P3T7X9_KLUIN</name>
<dbReference type="PANTHER" id="PTHR43649:SF34">
    <property type="entry name" value="ABC TRANSPORTER PERIPLASMIC-BINDING PROTEIN YCJN-RELATED"/>
    <property type="match status" value="1"/>
</dbReference>
<dbReference type="InterPro" id="IPR050490">
    <property type="entry name" value="Bact_solute-bd_prot1"/>
</dbReference>
<evidence type="ECO:0000256" key="1">
    <source>
        <dbReference type="ARBA" id="ARBA00004418"/>
    </source>
</evidence>
<dbReference type="AlphaFoldDB" id="A0A9P3T7X9"/>
<dbReference type="Pfam" id="PF01547">
    <property type="entry name" value="SBP_bac_1"/>
    <property type="match status" value="1"/>
</dbReference>
<evidence type="ECO:0000256" key="2">
    <source>
        <dbReference type="ARBA" id="ARBA00008520"/>
    </source>
</evidence>
<gene>
    <name evidence="6" type="ORF">I8531_001733</name>
</gene>
<organism evidence="6 7">
    <name type="scientific">Kluyvera intermedia</name>
    <name type="common">Enterobacter intermedius</name>
    <dbReference type="NCBI Taxonomy" id="61648"/>
    <lineage>
        <taxon>Bacteria</taxon>
        <taxon>Pseudomonadati</taxon>
        <taxon>Pseudomonadota</taxon>
        <taxon>Gammaproteobacteria</taxon>
        <taxon>Enterobacterales</taxon>
        <taxon>Enterobacteriaceae</taxon>
        <taxon>Kluyvera</taxon>
    </lineage>
</organism>
<accession>A0A9P3T7X9</accession>
<protein>
    <submittedName>
        <fullName evidence="6">Extracellular solute-binding protein</fullName>
    </submittedName>
</protein>
<comment type="caution">
    <text evidence="6">The sequence shown here is derived from an EMBL/GenBank/DDBJ whole genome shotgun (WGS) entry which is preliminary data.</text>
</comment>
<keyword evidence="3" id="KW-0813">Transport</keyword>
<evidence type="ECO:0000256" key="5">
    <source>
        <dbReference type="SAM" id="SignalP"/>
    </source>
</evidence>
<dbReference type="PANTHER" id="PTHR43649">
    <property type="entry name" value="ARABINOSE-BINDING PROTEIN-RELATED"/>
    <property type="match status" value="1"/>
</dbReference>
<dbReference type="SUPFAM" id="SSF53850">
    <property type="entry name" value="Periplasmic binding protein-like II"/>
    <property type="match status" value="1"/>
</dbReference>
<reference evidence="6" key="1">
    <citation type="journal article" date="2018" name="Genome Biol.">
        <title>SKESA: strategic k-mer extension for scrupulous assemblies.</title>
        <authorList>
            <person name="Souvorov A."/>
            <person name="Agarwala R."/>
            <person name="Lipman D.J."/>
        </authorList>
    </citation>
    <scope>NUCLEOTIDE SEQUENCE</scope>
    <source>
        <strain evidence="6">CAVp300</strain>
    </source>
</reference>
<evidence type="ECO:0000313" key="6">
    <source>
        <dbReference type="EMBL" id="HAT3581447.1"/>
    </source>
</evidence>
<feature type="signal peptide" evidence="5">
    <location>
        <begin position="1"/>
        <end position="24"/>
    </location>
</feature>
<reference evidence="6" key="2">
    <citation type="submission" date="2020-10" db="EMBL/GenBank/DDBJ databases">
        <authorList>
            <consortium name="NCBI Pathogen Detection Project"/>
        </authorList>
    </citation>
    <scope>NUCLEOTIDE SEQUENCE</scope>
    <source>
        <strain evidence="6">CAVp300</strain>
    </source>
</reference>
<comment type="subcellular location">
    <subcellularLocation>
        <location evidence="1">Periplasm</location>
    </subcellularLocation>
</comment>
<sequence length="424" mass="46827">MLNRKKVTLLSGLIVLSLSASVRAEDVVLRALMEDVPETKIIEKMLPDFEKQYHIQVQFEKIGYGDMHDKLVSQLIQSQSYYNLLEVDFLWAGEFSKAGWLTDLTPDVKKANFDMSAFIPATVSLINVTPNKTTLIPMYNYSMGLIYRTDVLQDEKIKSAYQAEFKKPLEQPKTLEEYVALAKFIKKNSDMAGAAMQGQRGDPNSMEFSNYLFSSGGAYVDDKGKSALNSPAGNKAMTLYADAIKNAAQTGALSATLDDTVRLMCSGKAFSMLTYWWMLPQLDNATACPAVAGKLALTTVPGGHGESGGWGWGIPKNVSDKEKQAAWTFIQWVQSKEVTTARALQGHAPVRSDVYENAEVLKKYPYYKDALNIVASGKSFPVFSYSAQYEDVLGTQLSLLASGENTVDKSLKNASEQLDKLLVK</sequence>
<evidence type="ECO:0000256" key="3">
    <source>
        <dbReference type="ARBA" id="ARBA00022448"/>
    </source>
</evidence>
<evidence type="ECO:0000313" key="7">
    <source>
        <dbReference type="Proteomes" id="UP000867740"/>
    </source>
</evidence>